<proteinExistence type="predicted"/>
<feature type="compositionally biased region" description="Pro residues" evidence="1">
    <location>
        <begin position="41"/>
        <end position="51"/>
    </location>
</feature>
<gene>
    <name evidence="2" type="ORF">NDES1114_LOCUS17122</name>
</gene>
<accession>A0A7S1M3P9</accession>
<protein>
    <submittedName>
        <fullName evidence="2">Uncharacterized protein</fullName>
    </submittedName>
</protein>
<organism evidence="2">
    <name type="scientific">Neobodo designis</name>
    <name type="common">Flagellated protozoan</name>
    <name type="synonym">Bodo designis</name>
    <dbReference type="NCBI Taxonomy" id="312471"/>
    <lineage>
        <taxon>Eukaryota</taxon>
        <taxon>Discoba</taxon>
        <taxon>Euglenozoa</taxon>
        <taxon>Kinetoplastea</taxon>
        <taxon>Metakinetoplastina</taxon>
        <taxon>Neobodonida</taxon>
        <taxon>Neobodo</taxon>
    </lineage>
</organism>
<evidence type="ECO:0000313" key="2">
    <source>
        <dbReference type="EMBL" id="CAD9120568.1"/>
    </source>
</evidence>
<name>A0A7S1M3P9_NEODS</name>
<feature type="compositionally biased region" description="Basic and acidic residues" evidence="1">
    <location>
        <begin position="12"/>
        <end position="26"/>
    </location>
</feature>
<evidence type="ECO:0000256" key="1">
    <source>
        <dbReference type="SAM" id="MobiDB-lite"/>
    </source>
</evidence>
<reference evidence="2" key="1">
    <citation type="submission" date="2021-01" db="EMBL/GenBank/DDBJ databases">
        <authorList>
            <person name="Corre E."/>
            <person name="Pelletier E."/>
            <person name="Niang G."/>
            <person name="Scheremetjew M."/>
            <person name="Finn R."/>
            <person name="Kale V."/>
            <person name="Holt S."/>
            <person name="Cochrane G."/>
            <person name="Meng A."/>
            <person name="Brown T."/>
            <person name="Cohen L."/>
        </authorList>
    </citation>
    <scope>NUCLEOTIDE SEQUENCE</scope>
    <source>
        <strain evidence="2">CCAP 1951/1</strain>
    </source>
</reference>
<feature type="region of interest" description="Disordered" evidence="1">
    <location>
        <begin position="232"/>
        <end position="268"/>
    </location>
</feature>
<sequence length="268" mass="28887">MPSADPKPNRGSKGENRPARRGREGYDQPQPARRQPAAEPTGPPETRPPPLVSSRAKWCEMVQSESDVLRTLLVARGRHRAYRHHLWMRRMLELHRLTKQVATALAALPPPSEEKATTAALPELPSADRILRVAAVAGREALNEVGCDRMDTIGVGLCLAAVAARFHSLFSLPELRAVDGGDGVAVDRDEAAFAWAMPPVVAAALGIDPVLLQRMAELAIVANPRGFQAGRKATFGRQQRKADGGEDDAGPPRTLGELLDSVADGTCR</sequence>
<dbReference type="EMBL" id="HBGF01025895">
    <property type="protein sequence ID" value="CAD9120568.1"/>
    <property type="molecule type" value="Transcribed_RNA"/>
</dbReference>
<feature type="compositionally biased region" description="Low complexity" evidence="1">
    <location>
        <begin position="28"/>
        <end position="40"/>
    </location>
</feature>
<dbReference type="AlphaFoldDB" id="A0A7S1M3P9"/>
<feature type="region of interest" description="Disordered" evidence="1">
    <location>
        <begin position="1"/>
        <end position="54"/>
    </location>
</feature>